<keyword evidence="1" id="KW-0472">Membrane</keyword>
<evidence type="ECO:0000313" key="3">
    <source>
        <dbReference type="EMBL" id="SPE06700.1"/>
    </source>
</evidence>
<name>A0A2N9K8J3_9LACO</name>
<evidence type="ECO:0000313" key="4">
    <source>
        <dbReference type="Proteomes" id="UP000237923"/>
    </source>
</evidence>
<feature type="transmembrane region" description="Helical" evidence="1">
    <location>
        <begin position="6"/>
        <end position="24"/>
    </location>
</feature>
<dbReference type="RefSeq" id="WP_105299579.1">
    <property type="nucleotide sequence ID" value="NZ_OKQR01000001.1"/>
</dbReference>
<evidence type="ECO:0000256" key="1">
    <source>
        <dbReference type="SAM" id="Phobius"/>
    </source>
</evidence>
<feature type="transmembrane region" description="Helical" evidence="1">
    <location>
        <begin position="36"/>
        <end position="53"/>
    </location>
</feature>
<keyword evidence="5" id="KW-1185">Reference proteome</keyword>
<dbReference type="EMBL" id="OKQU01000001">
    <property type="protein sequence ID" value="SPE06700.1"/>
    <property type="molecule type" value="Genomic_DNA"/>
</dbReference>
<dbReference type="Proteomes" id="UP000239237">
    <property type="component" value="Unassembled WGS sequence"/>
</dbReference>
<reference evidence="2 5" key="1">
    <citation type="submission" date="2018-02" db="EMBL/GenBank/DDBJ databases">
        <authorList>
            <person name="Rodrigo-Torres L."/>
            <person name="Arahal R. D."/>
            <person name="Lucena T."/>
        </authorList>
    </citation>
    <scope>NUCLEOTIDE SEQUENCE [LARGE SCALE GENOMIC DNA]</scope>
    <source>
        <strain evidence="2 5">CECT 8486</strain>
    </source>
</reference>
<dbReference type="NCBIfam" id="NF040686">
    <property type="entry name" value="TcpD_dom"/>
    <property type="match status" value="1"/>
</dbReference>
<dbReference type="InterPro" id="IPR049746">
    <property type="entry name" value="TcpD-like_C"/>
</dbReference>
<dbReference type="Proteomes" id="UP000237923">
    <property type="component" value="Unassembled WGS sequence"/>
</dbReference>
<protein>
    <submittedName>
        <fullName evidence="3">Uncharacterized protein</fullName>
    </submittedName>
</protein>
<keyword evidence="1" id="KW-0812">Transmembrane</keyword>
<sequence length="75" mass="7946">MDIYNALKPVLLGAVVIIAGGRAIGHYGKSETKAMWVTILIGALMYFFINGPANTLNAFSGLMNTVLNYIQGLGG</sequence>
<proteinExistence type="predicted"/>
<evidence type="ECO:0000313" key="5">
    <source>
        <dbReference type="Proteomes" id="UP000239237"/>
    </source>
</evidence>
<keyword evidence="1" id="KW-1133">Transmembrane helix</keyword>
<accession>A0A2N9K8J3</accession>
<gene>
    <name evidence="2" type="ORF">LES8486_00455</name>
    <name evidence="3" type="ORF">LES9216_00602</name>
</gene>
<reference evidence="3 4" key="2">
    <citation type="submission" date="2018-02" db="EMBL/GenBank/DDBJ databases">
        <authorList>
            <person name="Cohen D.B."/>
            <person name="Kent A.D."/>
        </authorList>
    </citation>
    <scope>NUCLEOTIDE SEQUENCE [LARGE SCALE GENOMIC DNA]</scope>
    <source>
        <strain evidence="3 4">CECT 9216</strain>
    </source>
</reference>
<dbReference type="EMBL" id="OKQR01000001">
    <property type="protein sequence ID" value="SPD91475.1"/>
    <property type="molecule type" value="Genomic_DNA"/>
</dbReference>
<dbReference type="AlphaFoldDB" id="A0A2N9K8J3"/>
<evidence type="ECO:0000313" key="2">
    <source>
        <dbReference type="EMBL" id="SPD91475.1"/>
    </source>
</evidence>
<organism evidence="3 4">
    <name type="scientific">Leuconostoc suionicum</name>
    <dbReference type="NCBI Taxonomy" id="1511761"/>
    <lineage>
        <taxon>Bacteria</taxon>
        <taxon>Bacillati</taxon>
        <taxon>Bacillota</taxon>
        <taxon>Bacilli</taxon>
        <taxon>Lactobacillales</taxon>
        <taxon>Lactobacillaceae</taxon>
        <taxon>Leuconostoc</taxon>
    </lineage>
</organism>